<feature type="transmembrane region" description="Helical" evidence="1">
    <location>
        <begin position="145"/>
        <end position="170"/>
    </location>
</feature>
<keyword evidence="1" id="KW-0812">Transmembrane</keyword>
<keyword evidence="1" id="KW-1133">Transmembrane helix</keyword>
<feature type="transmembrane region" description="Helical" evidence="1">
    <location>
        <begin position="26"/>
        <end position="53"/>
    </location>
</feature>
<evidence type="ECO:0000256" key="1">
    <source>
        <dbReference type="SAM" id="Phobius"/>
    </source>
</evidence>
<dbReference type="Proteomes" id="UP000193642">
    <property type="component" value="Unassembled WGS sequence"/>
</dbReference>
<name>A0A1Y2CAS0_9FUNG</name>
<dbReference type="EMBL" id="MCGO01000023">
    <property type="protein sequence ID" value="ORY44138.1"/>
    <property type="molecule type" value="Genomic_DNA"/>
</dbReference>
<evidence type="ECO:0000313" key="3">
    <source>
        <dbReference type="Proteomes" id="UP000193642"/>
    </source>
</evidence>
<feature type="transmembrane region" description="Helical" evidence="1">
    <location>
        <begin position="73"/>
        <end position="94"/>
    </location>
</feature>
<feature type="transmembrane region" description="Helical" evidence="1">
    <location>
        <begin position="182"/>
        <end position="203"/>
    </location>
</feature>
<keyword evidence="1" id="KW-0472">Membrane</keyword>
<feature type="transmembrane region" description="Helical" evidence="1">
    <location>
        <begin position="114"/>
        <end position="133"/>
    </location>
</feature>
<keyword evidence="3" id="KW-1185">Reference proteome</keyword>
<reference evidence="2 3" key="1">
    <citation type="submission" date="2016-07" db="EMBL/GenBank/DDBJ databases">
        <title>Pervasive Adenine N6-methylation of Active Genes in Fungi.</title>
        <authorList>
            <consortium name="DOE Joint Genome Institute"/>
            <person name="Mondo S.J."/>
            <person name="Dannebaum R.O."/>
            <person name="Kuo R.C."/>
            <person name="Labutti K."/>
            <person name="Haridas S."/>
            <person name="Kuo A."/>
            <person name="Salamov A."/>
            <person name="Ahrendt S.R."/>
            <person name="Lipzen A."/>
            <person name="Sullivan W."/>
            <person name="Andreopoulos W.B."/>
            <person name="Clum A."/>
            <person name="Lindquist E."/>
            <person name="Daum C."/>
            <person name="Ramamoorthy G.K."/>
            <person name="Gryganskyi A."/>
            <person name="Culley D."/>
            <person name="Magnuson J.K."/>
            <person name="James T.Y."/>
            <person name="O'Malley M.A."/>
            <person name="Stajich J.E."/>
            <person name="Spatafora J.W."/>
            <person name="Visel A."/>
            <person name="Grigoriev I.V."/>
        </authorList>
    </citation>
    <scope>NUCLEOTIDE SEQUENCE [LARGE SCALE GENOMIC DNA]</scope>
    <source>
        <strain evidence="2 3">JEL800</strain>
    </source>
</reference>
<comment type="caution">
    <text evidence="2">The sequence shown here is derived from an EMBL/GenBank/DDBJ whole genome shotgun (WGS) entry which is preliminary data.</text>
</comment>
<evidence type="ECO:0000313" key="2">
    <source>
        <dbReference type="EMBL" id="ORY44138.1"/>
    </source>
</evidence>
<gene>
    <name evidence="2" type="ORF">BCR33DRAFT_236111</name>
</gene>
<dbReference type="AlphaFoldDB" id="A0A1Y2CAS0"/>
<sequence length="296" mass="33291">MQNGTDVSIDTSIDTLIDISIDTVTFYLNLGLATLSFVELIFFVAFVVVTSIVKAKSTQNDTSKPPVSVRKLIINKFNVILVVMLMVVTFQPALLASALTYAHLFRSAPKWHTILNIFGNATIEIAYIFYSWIRSKAIPGLKNTTLYSILSVFVKYCPILLYSQLVFAVLPDSPVVIKCQRWSLLFSAFITAVFDLTFLCIFVKYLCTESSDAPVLDQKKSIVSGNAAVELNVRKFRVTARYGIFTSTWALLCVLLDLVAVSWDTEWVNFIIWLAWLCLHNAQLCSFDESADRGFR</sequence>
<organism evidence="2 3">
    <name type="scientific">Rhizoclosmatium globosum</name>
    <dbReference type="NCBI Taxonomy" id="329046"/>
    <lineage>
        <taxon>Eukaryota</taxon>
        <taxon>Fungi</taxon>
        <taxon>Fungi incertae sedis</taxon>
        <taxon>Chytridiomycota</taxon>
        <taxon>Chytridiomycota incertae sedis</taxon>
        <taxon>Chytridiomycetes</taxon>
        <taxon>Chytridiales</taxon>
        <taxon>Chytriomycetaceae</taxon>
        <taxon>Rhizoclosmatium</taxon>
    </lineage>
</organism>
<proteinExistence type="predicted"/>
<feature type="transmembrane region" description="Helical" evidence="1">
    <location>
        <begin position="242"/>
        <end position="261"/>
    </location>
</feature>
<protein>
    <submittedName>
        <fullName evidence="2">Uncharacterized protein</fullName>
    </submittedName>
</protein>
<accession>A0A1Y2CAS0</accession>
<dbReference type="OrthoDB" id="2183340at2759"/>